<gene>
    <name evidence="1" type="ORF">SLEP1_g2888</name>
</gene>
<reference evidence="1 2" key="1">
    <citation type="journal article" date="2021" name="Commun. Biol.">
        <title>The genome of Shorea leprosula (Dipterocarpaceae) highlights the ecological relevance of drought in aseasonal tropical rainforests.</title>
        <authorList>
            <person name="Ng K.K.S."/>
            <person name="Kobayashi M.J."/>
            <person name="Fawcett J.A."/>
            <person name="Hatakeyama M."/>
            <person name="Paape T."/>
            <person name="Ng C.H."/>
            <person name="Ang C.C."/>
            <person name="Tnah L.H."/>
            <person name="Lee C.T."/>
            <person name="Nishiyama T."/>
            <person name="Sese J."/>
            <person name="O'Brien M.J."/>
            <person name="Copetti D."/>
            <person name="Mohd Noor M.I."/>
            <person name="Ong R.C."/>
            <person name="Putra M."/>
            <person name="Sireger I.Z."/>
            <person name="Indrioko S."/>
            <person name="Kosugi Y."/>
            <person name="Izuno A."/>
            <person name="Isagi Y."/>
            <person name="Lee S.L."/>
            <person name="Shimizu K.K."/>
        </authorList>
    </citation>
    <scope>NUCLEOTIDE SEQUENCE [LARGE SCALE GENOMIC DNA]</scope>
    <source>
        <strain evidence="1">214</strain>
    </source>
</reference>
<dbReference type="AlphaFoldDB" id="A0AAV5HQX9"/>
<comment type="caution">
    <text evidence="1">The sequence shown here is derived from an EMBL/GenBank/DDBJ whole genome shotgun (WGS) entry which is preliminary data.</text>
</comment>
<dbReference type="Proteomes" id="UP001054252">
    <property type="component" value="Unassembled WGS sequence"/>
</dbReference>
<name>A0AAV5HQX9_9ROSI</name>
<keyword evidence="2" id="KW-1185">Reference proteome</keyword>
<dbReference type="EMBL" id="BPVZ01000002">
    <property type="protein sequence ID" value="GKU88651.1"/>
    <property type="molecule type" value="Genomic_DNA"/>
</dbReference>
<evidence type="ECO:0000313" key="2">
    <source>
        <dbReference type="Proteomes" id="UP001054252"/>
    </source>
</evidence>
<protein>
    <submittedName>
        <fullName evidence="1">Uncharacterized protein</fullName>
    </submittedName>
</protein>
<evidence type="ECO:0000313" key="1">
    <source>
        <dbReference type="EMBL" id="GKU88651.1"/>
    </source>
</evidence>
<proteinExistence type="predicted"/>
<accession>A0AAV5HQX9</accession>
<sequence length="83" mass="9109">MKAAAGSGEMEVRIAGSRSCSRLYRQKFEERCLARAEKRRKADSNFIAGCEGAFNAQRKPAEPVAEMVSRLSRAGSSKLSRLS</sequence>
<organism evidence="1 2">
    <name type="scientific">Rubroshorea leprosula</name>
    <dbReference type="NCBI Taxonomy" id="152421"/>
    <lineage>
        <taxon>Eukaryota</taxon>
        <taxon>Viridiplantae</taxon>
        <taxon>Streptophyta</taxon>
        <taxon>Embryophyta</taxon>
        <taxon>Tracheophyta</taxon>
        <taxon>Spermatophyta</taxon>
        <taxon>Magnoliopsida</taxon>
        <taxon>eudicotyledons</taxon>
        <taxon>Gunneridae</taxon>
        <taxon>Pentapetalae</taxon>
        <taxon>rosids</taxon>
        <taxon>malvids</taxon>
        <taxon>Malvales</taxon>
        <taxon>Dipterocarpaceae</taxon>
        <taxon>Rubroshorea</taxon>
    </lineage>
</organism>